<organism evidence="1 2">
    <name type="scientific">Dendrobium chrysotoxum</name>
    <name type="common">Orchid</name>
    <dbReference type="NCBI Taxonomy" id="161865"/>
    <lineage>
        <taxon>Eukaryota</taxon>
        <taxon>Viridiplantae</taxon>
        <taxon>Streptophyta</taxon>
        <taxon>Embryophyta</taxon>
        <taxon>Tracheophyta</taxon>
        <taxon>Spermatophyta</taxon>
        <taxon>Magnoliopsida</taxon>
        <taxon>Liliopsida</taxon>
        <taxon>Asparagales</taxon>
        <taxon>Orchidaceae</taxon>
        <taxon>Epidendroideae</taxon>
        <taxon>Malaxideae</taxon>
        <taxon>Dendrobiinae</taxon>
        <taxon>Dendrobium</taxon>
    </lineage>
</organism>
<gene>
    <name evidence="1" type="ORF">IEQ34_004225</name>
</gene>
<protein>
    <submittedName>
        <fullName evidence="1">Uncharacterized protein</fullName>
    </submittedName>
</protein>
<evidence type="ECO:0000313" key="2">
    <source>
        <dbReference type="Proteomes" id="UP000775213"/>
    </source>
</evidence>
<sequence>MMFARLVAQLMSKAHGRMAGVKEDKVNKHLQLFLRLKPPHLQGVVEPRVAENWLMIVEKSYDSM</sequence>
<accession>A0AAV7HFB5</accession>
<dbReference type="AlphaFoldDB" id="A0AAV7HFB5"/>
<name>A0AAV7HFB5_DENCH</name>
<keyword evidence="2" id="KW-1185">Reference proteome</keyword>
<dbReference type="EMBL" id="JAGFBR010000005">
    <property type="protein sequence ID" value="KAH0466987.1"/>
    <property type="molecule type" value="Genomic_DNA"/>
</dbReference>
<reference evidence="1 2" key="1">
    <citation type="journal article" date="2021" name="Hortic Res">
        <title>Chromosome-scale assembly of the Dendrobium chrysotoxum genome enhances the understanding of orchid evolution.</title>
        <authorList>
            <person name="Zhang Y."/>
            <person name="Zhang G.Q."/>
            <person name="Zhang D."/>
            <person name="Liu X.D."/>
            <person name="Xu X.Y."/>
            <person name="Sun W.H."/>
            <person name="Yu X."/>
            <person name="Zhu X."/>
            <person name="Wang Z.W."/>
            <person name="Zhao X."/>
            <person name="Zhong W.Y."/>
            <person name="Chen H."/>
            <person name="Yin W.L."/>
            <person name="Huang T."/>
            <person name="Niu S.C."/>
            <person name="Liu Z.J."/>
        </authorList>
    </citation>
    <scope>NUCLEOTIDE SEQUENCE [LARGE SCALE GENOMIC DNA]</scope>
    <source>
        <strain evidence="1">Lindl</strain>
    </source>
</reference>
<dbReference type="Proteomes" id="UP000775213">
    <property type="component" value="Unassembled WGS sequence"/>
</dbReference>
<proteinExistence type="predicted"/>
<comment type="caution">
    <text evidence="1">The sequence shown here is derived from an EMBL/GenBank/DDBJ whole genome shotgun (WGS) entry which is preliminary data.</text>
</comment>
<evidence type="ECO:0000313" key="1">
    <source>
        <dbReference type="EMBL" id="KAH0466987.1"/>
    </source>
</evidence>